<dbReference type="PANTHER" id="PTHR45947">
    <property type="entry name" value="SULFOQUINOVOSYL TRANSFERASE SQD2"/>
    <property type="match status" value="1"/>
</dbReference>
<accession>A0AB37UPW2</accession>
<organism evidence="2 3">
    <name type="scientific">Chroococcidiopsis cubana SAG 39.79</name>
    <dbReference type="NCBI Taxonomy" id="388085"/>
    <lineage>
        <taxon>Bacteria</taxon>
        <taxon>Bacillati</taxon>
        <taxon>Cyanobacteriota</taxon>
        <taxon>Cyanophyceae</taxon>
        <taxon>Chroococcidiopsidales</taxon>
        <taxon>Chroococcidiopsidaceae</taxon>
        <taxon>Chroococcidiopsis</taxon>
    </lineage>
</organism>
<feature type="domain" description="Glycosyltransferase subfamily 4-like N-terminal" evidence="1">
    <location>
        <begin position="43"/>
        <end position="217"/>
    </location>
</feature>
<keyword evidence="3" id="KW-1185">Reference proteome</keyword>
<dbReference type="Pfam" id="PF13692">
    <property type="entry name" value="Glyco_trans_1_4"/>
    <property type="match status" value="1"/>
</dbReference>
<sequence length="415" mass="46424">MKPLILSTADINGGAARAAYRLHQGLQSIDVSSQMLVQTKTSDDVTVISPRSKIDKGIAKLRLTLDRLPLLAYKKSEREIYSLQWLPERVAAKVAQIDPDVINLHWVCHGFLNIETLTKFTQPIVWTLHDMWAFTGGCHYNQECDRYIDSCGACPQLSSSSNHDLSHWVWQRKAKAWKNINLTIVTPSKWLAKCVSSSSLFKDLRIEVIPNGLDTDRYKPMNRQLARQLLGLPEDKLLVLFGAMNATSDPRKGFHLLQQALLSLSKSEWKEQLSLVVMGASQPSSQLDFGFKTHYLGKLSDDISLALIYAAADVFVAPSIQDNLPNTVMEALSCGTPCVAFNIGGMPDMIEHQRNGYLAQAYKTEDLAQGIAWVLVNLERHSKLCKIAREKAECEFTSAIQAQRYTSIFTEISPS</sequence>
<dbReference type="RefSeq" id="WP_015156605.1">
    <property type="nucleotide sequence ID" value="NZ_RSCK01000007.1"/>
</dbReference>
<dbReference type="EMBL" id="RSCK01000007">
    <property type="protein sequence ID" value="RUT13423.1"/>
    <property type="molecule type" value="Genomic_DNA"/>
</dbReference>
<proteinExistence type="predicted"/>
<comment type="caution">
    <text evidence="2">The sequence shown here is derived from an EMBL/GenBank/DDBJ whole genome shotgun (WGS) entry which is preliminary data.</text>
</comment>
<reference evidence="2 3" key="1">
    <citation type="journal article" date="2019" name="Genome Biol. Evol.">
        <title>Day and night: Metabolic profiles and evolutionary relationships of six axenic non-marine cyanobacteria.</title>
        <authorList>
            <person name="Will S.E."/>
            <person name="Henke P."/>
            <person name="Boedeker C."/>
            <person name="Huang S."/>
            <person name="Brinkmann H."/>
            <person name="Rohde M."/>
            <person name="Jarek M."/>
            <person name="Friedl T."/>
            <person name="Seufert S."/>
            <person name="Schumacher M."/>
            <person name="Overmann J."/>
            <person name="Neumann-Schaal M."/>
            <person name="Petersen J."/>
        </authorList>
    </citation>
    <scope>NUCLEOTIDE SEQUENCE [LARGE SCALE GENOMIC DNA]</scope>
    <source>
        <strain evidence="2 3">SAG 39.79</strain>
    </source>
</reference>
<dbReference type="AlphaFoldDB" id="A0AB37UPW2"/>
<dbReference type="InterPro" id="IPR050194">
    <property type="entry name" value="Glycosyltransferase_grp1"/>
</dbReference>
<dbReference type="Gene3D" id="3.40.50.2000">
    <property type="entry name" value="Glycogen Phosphorylase B"/>
    <property type="match status" value="2"/>
</dbReference>
<keyword evidence="2" id="KW-0808">Transferase</keyword>
<protein>
    <submittedName>
        <fullName evidence="2">Glycosyl transferase</fullName>
    </submittedName>
</protein>
<name>A0AB37UPW2_9CYAN</name>
<dbReference type="GO" id="GO:0016757">
    <property type="term" value="F:glycosyltransferase activity"/>
    <property type="evidence" value="ECO:0007669"/>
    <property type="project" value="TreeGrafter"/>
</dbReference>
<evidence type="ECO:0000313" key="3">
    <source>
        <dbReference type="Proteomes" id="UP000282574"/>
    </source>
</evidence>
<gene>
    <name evidence="2" type="ORF">DSM107010_13780</name>
</gene>
<dbReference type="PANTHER" id="PTHR45947:SF13">
    <property type="entry name" value="TRANSFERASE"/>
    <property type="match status" value="1"/>
</dbReference>
<dbReference type="Pfam" id="PF13439">
    <property type="entry name" value="Glyco_transf_4"/>
    <property type="match status" value="1"/>
</dbReference>
<dbReference type="CDD" id="cd03825">
    <property type="entry name" value="GT4_WcaC-like"/>
    <property type="match status" value="1"/>
</dbReference>
<evidence type="ECO:0000313" key="2">
    <source>
        <dbReference type="EMBL" id="RUT13423.1"/>
    </source>
</evidence>
<evidence type="ECO:0000259" key="1">
    <source>
        <dbReference type="Pfam" id="PF13439"/>
    </source>
</evidence>
<dbReference type="Proteomes" id="UP000282574">
    <property type="component" value="Unassembled WGS sequence"/>
</dbReference>
<dbReference type="SUPFAM" id="SSF53756">
    <property type="entry name" value="UDP-Glycosyltransferase/glycogen phosphorylase"/>
    <property type="match status" value="1"/>
</dbReference>
<dbReference type="InterPro" id="IPR028098">
    <property type="entry name" value="Glyco_trans_4-like_N"/>
</dbReference>